<dbReference type="GO" id="GO:0003824">
    <property type="term" value="F:catalytic activity"/>
    <property type="evidence" value="ECO:0007669"/>
    <property type="project" value="InterPro"/>
</dbReference>
<organism evidence="7 8">
    <name type="scientific">Candidatus Desulfosporosinus infrequens</name>
    <dbReference type="NCBI Taxonomy" id="2043169"/>
    <lineage>
        <taxon>Bacteria</taxon>
        <taxon>Bacillati</taxon>
        <taxon>Bacillota</taxon>
        <taxon>Clostridia</taxon>
        <taxon>Eubacteriales</taxon>
        <taxon>Desulfitobacteriaceae</taxon>
        <taxon>Desulfosporosinus</taxon>
    </lineage>
</organism>
<dbReference type="NCBIfam" id="TIGR04038">
    <property type="entry name" value="tatD_link_rSAM"/>
    <property type="match status" value="1"/>
</dbReference>
<keyword evidence="4" id="KW-0408">Iron</keyword>
<dbReference type="CDD" id="cd01335">
    <property type="entry name" value="Radical_SAM"/>
    <property type="match status" value="1"/>
</dbReference>
<evidence type="ECO:0000256" key="5">
    <source>
        <dbReference type="ARBA" id="ARBA00023014"/>
    </source>
</evidence>
<evidence type="ECO:0000256" key="2">
    <source>
        <dbReference type="ARBA" id="ARBA00022691"/>
    </source>
</evidence>
<accession>A0A2U3JWU7</accession>
<evidence type="ECO:0000259" key="6">
    <source>
        <dbReference type="PROSITE" id="PS51918"/>
    </source>
</evidence>
<dbReference type="SFLD" id="SFLDS00029">
    <property type="entry name" value="Radical_SAM"/>
    <property type="match status" value="1"/>
</dbReference>
<feature type="domain" description="Radical SAM core" evidence="6">
    <location>
        <begin position="10"/>
        <end position="204"/>
    </location>
</feature>
<evidence type="ECO:0000256" key="1">
    <source>
        <dbReference type="ARBA" id="ARBA00022485"/>
    </source>
</evidence>
<dbReference type="InterPro" id="IPR023821">
    <property type="entry name" value="rSAM_TatD-assoc"/>
</dbReference>
<dbReference type="SUPFAM" id="SSF102114">
    <property type="entry name" value="Radical SAM enzymes"/>
    <property type="match status" value="1"/>
</dbReference>
<dbReference type="Gene3D" id="3.20.20.70">
    <property type="entry name" value="Aldolase class I"/>
    <property type="match status" value="1"/>
</dbReference>
<dbReference type="InterPro" id="IPR013785">
    <property type="entry name" value="Aldolase_TIM"/>
</dbReference>
<dbReference type="PANTHER" id="PTHR42836:SF1">
    <property type="entry name" value="7-CARBOXY-7-DEAZAGUANINE SYNTHASE"/>
    <property type="match status" value="1"/>
</dbReference>
<gene>
    <name evidence="7" type="ORF">SBF1_110038</name>
</gene>
<keyword evidence="2" id="KW-0949">S-adenosyl-L-methionine</keyword>
<keyword evidence="1" id="KW-0004">4Fe-4S</keyword>
<keyword evidence="3" id="KW-0479">Metal-binding</keyword>
<evidence type="ECO:0000256" key="4">
    <source>
        <dbReference type="ARBA" id="ARBA00023004"/>
    </source>
</evidence>
<sequence length="204" mass="22953">MINLPTTITYEIENSLYLNITNRCTNHCTFCVRNNSDGVVSGLNLWLKREPTVDEILENILNLEISKYKEFVFCGYGEPLMRTYDLIEICKKLKASYNMPIRINTNGQANLINGCDITPLLEGLVDTISISLNAKDKQEYQALCLSDFGETAFEGILDFTAKCQKYIPKVVLSVVDLISGEDIQACKQIVEGIGVDFRVRHLAV</sequence>
<dbReference type="InterPro" id="IPR007197">
    <property type="entry name" value="rSAM"/>
</dbReference>
<dbReference type="SFLD" id="SFLDG01111">
    <property type="entry name" value="Uncharacterised_Radical_SAM_Su"/>
    <property type="match status" value="1"/>
</dbReference>
<dbReference type="EMBL" id="OMOF01000013">
    <property type="protein sequence ID" value="SPF31912.1"/>
    <property type="molecule type" value="Genomic_DNA"/>
</dbReference>
<evidence type="ECO:0000313" key="7">
    <source>
        <dbReference type="EMBL" id="SPF31912.1"/>
    </source>
</evidence>
<dbReference type="Pfam" id="PF04055">
    <property type="entry name" value="Radical_SAM"/>
    <property type="match status" value="1"/>
</dbReference>
<evidence type="ECO:0000313" key="8">
    <source>
        <dbReference type="Proteomes" id="UP000238916"/>
    </source>
</evidence>
<evidence type="ECO:0000256" key="3">
    <source>
        <dbReference type="ARBA" id="ARBA00022723"/>
    </source>
</evidence>
<dbReference type="AlphaFoldDB" id="A0A2U3JWU7"/>
<dbReference type="PROSITE" id="PS51918">
    <property type="entry name" value="RADICAL_SAM"/>
    <property type="match status" value="1"/>
</dbReference>
<name>A0A2U3JWU7_9FIRM</name>
<proteinExistence type="predicted"/>
<dbReference type="GO" id="GO:0051539">
    <property type="term" value="F:4 iron, 4 sulfur cluster binding"/>
    <property type="evidence" value="ECO:0007669"/>
    <property type="project" value="UniProtKB-KW"/>
</dbReference>
<reference evidence="8" key="1">
    <citation type="submission" date="2018-02" db="EMBL/GenBank/DDBJ databases">
        <authorList>
            <person name="Hausmann B."/>
        </authorList>
    </citation>
    <scope>NUCLEOTIDE SEQUENCE [LARGE SCALE GENOMIC DNA]</scope>
    <source>
        <strain evidence="8">Peat soil MAG SbF1</strain>
    </source>
</reference>
<keyword evidence="5" id="KW-0411">Iron-sulfur</keyword>
<dbReference type="InterPro" id="IPR058240">
    <property type="entry name" value="rSAM_sf"/>
</dbReference>
<dbReference type="GO" id="GO:0046872">
    <property type="term" value="F:metal ion binding"/>
    <property type="evidence" value="ECO:0007669"/>
    <property type="project" value="UniProtKB-KW"/>
</dbReference>
<dbReference type="Proteomes" id="UP000238916">
    <property type="component" value="Unassembled WGS sequence"/>
</dbReference>
<protein>
    <submittedName>
        <fullName evidence="7">Radical SAM, TatD-associated, bacteria</fullName>
    </submittedName>
</protein>
<dbReference type="PANTHER" id="PTHR42836">
    <property type="entry name" value="7-CARBOXY-7-DEAZAGUANINE SYNTHASE"/>
    <property type="match status" value="1"/>
</dbReference>